<dbReference type="AlphaFoldDB" id="A0A3P8FMI4"/>
<sequence>MYLRVDFHSGTRNQYHSLQTLSRYPLSTVCTYAYKRLITYSPKNQWEGSSKTLPSELNFNPLHKQVDIRTQ</sequence>
<dbReference type="Proteomes" id="UP000269396">
    <property type="component" value="Unassembled WGS sequence"/>
</dbReference>
<keyword evidence="2" id="KW-1185">Reference proteome</keyword>
<evidence type="ECO:0000313" key="2">
    <source>
        <dbReference type="Proteomes" id="UP000269396"/>
    </source>
</evidence>
<accession>A0A3P8FMI4</accession>
<proteinExistence type="predicted"/>
<name>A0A3P8FMI4_9TREM</name>
<protein>
    <submittedName>
        <fullName evidence="1">Uncharacterized protein</fullName>
    </submittedName>
</protein>
<organism evidence="1 2">
    <name type="scientific">Schistosoma mattheei</name>
    <dbReference type="NCBI Taxonomy" id="31246"/>
    <lineage>
        <taxon>Eukaryota</taxon>
        <taxon>Metazoa</taxon>
        <taxon>Spiralia</taxon>
        <taxon>Lophotrochozoa</taxon>
        <taxon>Platyhelminthes</taxon>
        <taxon>Trematoda</taxon>
        <taxon>Digenea</taxon>
        <taxon>Strigeidida</taxon>
        <taxon>Schistosomatoidea</taxon>
        <taxon>Schistosomatidae</taxon>
        <taxon>Schistosoma</taxon>
    </lineage>
</organism>
<gene>
    <name evidence="1" type="ORF">SMTD_LOCUS12419</name>
</gene>
<reference evidence="1 2" key="1">
    <citation type="submission" date="2018-11" db="EMBL/GenBank/DDBJ databases">
        <authorList>
            <consortium name="Pathogen Informatics"/>
        </authorList>
    </citation>
    <scope>NUCLEOTIDE SEQUENCE [LARGE SCALE GENOMIC DNA]</scope>
    <source>
        <strain>Denwood</strain>
        <strain evidence="2">Zambia</strain>
    </source>
</reference>
<dbReference type="EMBL" id="UZAL01032430">
    <property type="protein sequence ID" value="VDP60888.1"/>
    <property type="molecule type" value="Genomic_DNA"/>
</dbReference>
<evidence type="ECO:0000313" key="1">
    <source>
        <dbReference type="EMBL" id="VDP60888.1"/>
    </source>
</evidence>